<comment type="caution">
    <text evidence="1">The sequence shown here is derived from an EMBL/GenBank/DDBJ whole genome shotgun (WGS) entry which is preliminary data.</text>
</comment>
<dbReference type="AlphaFoldDB" id="A0A8J8NAR5"/>
<sequence>MKKWGPNHLGVRTRPMVVLTHTLGYQIPQSLQEYKGLFGEQSHQRCFSDQECKKKTKYRLSEGVRPIIIWIQAQESEIQKCFSKGI</sequence>
<reference evidence="1" key="1">
    <citation type="submission" date="2019-06" db="EMBL/GenBank/DDBJ databases">
        <authorList>
            <person name="Zheng W."/>
        </authorList>
    </citation>
    <scope>NUCLEOTIDE SEQUENCE</scope>
    <source>
        <strain evidence="1">QDHG01</strain>
    </source>
</reference>
<accession>A0A8J8NAR5</accession>
<dbReference type="Proteomes" id="UP000785679">
    <property type="component" value="Unassembled WGS sequence"/>
</dbReference>
<protein>
    <submittedName>
        <fullName evidence="1">Uncharacterized protein</fullName>
    </submittedName>
</protein>
<organism evidence="1 2">
    <name type="scientific">Halteria grandinella</name>
    <dbReference type="NCBI Taxonomy" id="5974"/>
    <lineage>
        <taxon>Eukaryota</taxon>
        <taxon>Sar</taxon>
        <taxon>Alveolata</taxon>
        <taxon>Ciliophora</taxon>
        <taxon>Intramacronucleata</taxon>
        <taxon>Spirotrichea</taxon>
        <taxon>Stichotrichia</taxon>
        <taxon>Sporadotrichida</taxon>
        <taxon>Halteriidae</taxon>
        <taxon>Halteria</taxon>
    </lineage>
</organism>
<name>A0A8J8NAR5_HALGN</name>
<evidence type="ECO:0000313" key="1">
    <source>
        <dbReference type="EMBL" id="TNV71513.1"/>
    </source>
</evidence>
<gene>
    <name evidence="1" type="ORF">FGO68_gene6904</name>
</gene>
<keyword evidence="2" id="KW-1185">Reference proteome</keyword>
<proteinExistence type="predicted"/>
<dbReference type="EMBL" id="RRYP01029765">
    <property type="protein sequence ID" value="TNV71513.1"/>
    <property type="molecule type" value="Genomic_DNA"/>
</dbReference>
<evidence type="ECO:0000313" key="2">
    <source>
        <dbReference type="Proteomes" id="UP000785679"/>
    </source>
</evidence>